<dbReference type="InterPro" id="IPR006140">
    <property type="entry name" value="D-isomer_DH_NAD-bd"/>
</dbReference>
<sequence length="368" mass="40772">MSSQKPQVLFLGDLNESLPEFAQFKEKFDVIVRSFPHQHYKLTTADALIKKFSTDFSKIVAIYAGWMGFVPIGGLTPSLVEHLPASLKVITSTPVGYDAYDVPALKSRGIQLYNSPSMGAGDVADTAMWHILESFRYFKRFEKTAKERGHTLMAREDLQTKSFDIETGSLGVEKDDWLANAFAFGEIAGGHPVIRLAGKTCGIVGLGRIGQEIAKRASAFGMNVVYTQRNENKDMDYKYCKDVDELCSMSDCVVISCPGNANTRGLIGKKQIDLMKTTARLFNFGRGFIIDEDYAIKRLEEGKLGWIGLDVFANEPMIDKRLLNRWDVSLTPHIGSSSVETFDATAKFALANIYTVIVNGVDGQSRVC</sequence>
<dbReference type="OMA" id="LKCIVLC"/>
<dbReference type="Pfam" id="PF00389">
    <property type="entry name" value="2-Hacid_dh"/>
    <property type="match status" value="1"/>
</dbReference>
<dbReference type="InterPro" id="IPR029753">
    <property type="entry name" value="D-isomer_DH_CS"/>
</dbReference>
<dbReference type="Proteomes" id="UP000189513">
    <property type="component" value="Unassembled WGS sequence"/>
</dbReference>
<evidence type="ECO:0000256" key="2">
    <source>
        <dbReference type="ARBA" id="ARBA00023027"/>
    </source>
</evidence>
<evidence type="ECO:0000256" key="3">
    <source>
        <dbReference type="RuleBase" id="RU003719"/>
    </source>
</evidence>
<comment type="caution">
    <text evidence="6">The sequence shown here is derived from an EMBL/GenBank/DDBJ whole genome shotgun (WGS) entry which is preliminary data.</text>
</comment>
<dbReference type="VEuPathDB" id="FungiDB:BON22_2014"/>
<dbReference type="EMBL" id="MPUK01000003">
    <property type="protein sequence ID" value="ONH68204.1"/>
    <property type="molecule type" value="Genomic_DNA"/>
</dbReference>
<dbReference type="Gene3D" id="3.40.50.720">
    <property type="entry name" value="NAD(P)-binding Rossmann-like Domain"/>
    <property type="match status" value="2"/>
</dbReference>
<accession>A0A1V2L8T9</accession>
<dbReference type="GO" id="GO:0030267">
    <property type="term" value="F:glyoxylate reductase (NADPH) activity"/>
    <property type="evidence" value="ECO:0007669"/>
    <property type="project" value="TreeGrafter"/>
</dbReference>
<evidence type="ECO:0000259" key="5">
    <source>
        <dbReference type="Pfam" id="PF02826"/>
    </source>
</evidence>
<dbReference type="PROSITE" id="PS00671">
    <property type="entry name" value="D_2_HYDROXYACID_DH_3"/>
    <property type="match status" value="1"/>
</dbReference>
<dbReference type="GO" id="GO:0051287">
    <property type="term" value="F:NAD binding"/>
    <property type="evidence" value="ECO:0007669"/>
    <property type="project" value="InterPro"/>
</dbReference>
<evidence type="ECO:0000313" key="7">
    <source>
        <dbReference type="Proteomes" id="UP000189513"/>
    </source>
</evidence>
<dbReference type="InterPro" id="IPR036291">
    <property type="entry name" value="NAD(P)-bd_dom_sf"/>
</dbReference>
<dbReference type="Pfam" id="PF02826">
    <property type="entry name" value="2-Hacid_dh_C"/>
    <property type="match status" value="1"/>
</dbReference>
<evidence type="ECO:0000259" key="4">
    <source>
        <dbReference type="Pfam" id="PF00389"/>
    </source>
</evidence>
<gene>
    <name evidence="6" type="ORF">BON22_2014</name>
</gene>
<keyword evidence="7" id="KW-1185">Reference proteome</keyword>
<keyword evidence="1 3" id="KW-0560">Oxidoreductase</keyword>
<dbReference type="InterPro" id="IPR050223">
    <property type="entry name" value="D-isomer_2-hydroxyacid_DH"/>
</dbReference>
<feature type="domain" description="D-isomer specific 2-hydroxyacid dehydrogenase NAD-binding" evidence="5">
    <location>
        <begin position="192"/>
        <end position="335"/>
    </location>
</feature>
<dbReference type="SUPFAM" id="SSF52283">
    <property type="entry name" value="Formate/glycerate dehydrogenase catalytic domain-like"/>
    <property type="match status" value="1"/>
</dbReference>
<evidence type="ECO:0000313" key="6">
    <source>
        <dbReference type="EMBL" id="ONH68204.1"/>
    </source>
</evidence>
<organism evidence="6 7">
    <name type="scientific">Cyberlindnera fabianii</name>
    <name type="common">Yeast</name>
    <name type="synonym">Hansenula fabianii</name>
    <dbReference type="NCBI Taxonomy" id="36022"/>
    <lineage>
        <taxon>Eukaryota</taxon>
        <taxon>Fungi</taxon>
        <taxon>Dikarya</taxon>
        <taxon>Ascomycota</taxon>
        <taxon>Saccharomycotina</taxon>
        <taxon>Saccharomycetes</taxon>
        <taxon>Phaffomycetales</taxon>
        <taxon>Phaffomycetaceae</taxon>
        <taxon>Cyberlindnera</taxon>
    </lineage>
</organism>
<proteinExistence type="inferred from homology"/>
<name>A0A1V2L8T9_CYBFA</name>
<dbReference type="AlphaFoldDB" id="A0A1V2L8T9"/>
<protein>
    <submittedName>
        <fullName evidence="6">Glyoxylate/hydroxypyruvate reductase A HPR2</fullName>
    </submittedName>
</protein>
<dbReference type="InterPro" id="IPR006139">
    <property type="entry name" value="D-isomer_2_OHA_DH_cat_dom"/>
</dbReference>
<evidence type="ECO:0000256" key="1">
    <source>
        <dbReference type="ARBA" id="ARBA00023002"/>
    </source>
</evidence>
<dbReference type="CDD" id="cd12168">
    <property type="entry name" value="Mand_dh_like"/>
    <property type="match status" value="1"/>
</dbReference>
<comment type="similarity">
    <text evidence="3">Belongs to the D-isomer specific 2-hydroxyacid dehydrogenase family.</text>
</comment>
<reference evidence="7" key="1">
    <citation type="journal article" date="2017" name="Genome Announc.">
        <title>Genome sequences of Cyberlindnera fabianii 65, Pichia kudriavzevii 129, and Saccharomyces cerevisiae 131 isolated from fermented masau fruits in Zimbabwe.</title>
        <authorList>
            <person name="van Rijswijck I.M.H."/>
            <person name="Derks M.F.L."/>
            <person name="Abee T."/>
            <person name="de Ridder D."/>
            <person name="Smid E.J."/>
        </authorList>
    </citation>
    <scope>NUCLEOTIDE SEQUENCE [LARGE SCALE GENOMIC DNA]</scope>
    <source>
        <strain evidence="7">65</strain>
    </source>
</reference>
<feature type="domain" description="D-isomer specific 2-hydroxyacid dehydrogenase catalytic" evidence="4">
    <location>
        <begin position="75"/>
        <end position="359"/>
    </location>
</feature>
<keyword evidence="6" id="KW-0670">Pyruvate</keyword>
<dbReference type="PANTHER" id="PTHR10996">
    <property type="entry name" value="2-HYDROXYACID DEHYDROGENASE-RELATED"/>
    <property type="match status" value="1"/>
</dbReference>
<dbReference type="PANTHER" id="PTHR10996:SF178">
    <property type="entry name" value="2-HYDROXYACID DEHYDROGENASE YGL185C-RELATED"/>
    <property type="match status" value="1"/>
</dbReference>
<dbReference type="SUPFAM" id="SSF51735">
    <property type="entry name" value="NAD(P)-binding Rossmann-fold domains"/>
    <property type="match status" value="1"/>
</dbReference>
<dbReference type="GO" id="GO:0016618">
    <property type="term" value="F:hydroxypyruvate reductase [NAD(P)H] activity"/>
    <property type="evidence" value="ECO:0007669"/>
    <property type="project" value="TreeGrafter"/>
</dbReference>
<dbReference type="STRING" id="36022.A0A1V2L8T9"/>
<dbReference type="GO" id="GO:0005829">
    <property type="term" value="C:cytosol"/>
    <property type="evidence" value="ECO:0007669"/>
    <property type="project" value="TreeGrafter"/>
</dbReference>
<keyword evidence="2" id="KW-0520">NAD</keyword>